<organism evidence="5 6">
    <name type="scientific">Bombyx mandarina</name>
    <name type="common">Wild silk moth</name>
    <name type="synonym">Wild silkworm</name>
    <dbReference type="NCBI Taxonomy" id="7092"/>
    <lineage>
        <taxon>Eukaryota</taxon>
        <taxon>Metazoa</taxon>
        <taxon>Ecdysozoa</taxon>
        <taxon>Arthropoda</taxon>
        <taxon>Hexapoda</taxon>
        <taxon>Insecta</taxon>
        <taxon>Pterygota</taxon>
        <taxon>Neoptera</taxon>
        <taxon>Endopterygota</taxon>
        <taxon>Lepidoptera</taxon>
        <taxon>Glossata</taxon>
        <taxon>Ditrysia</taxon>
        <taxon>Bombycoidea</taxon>
        <taxon>Bombycidae</taxon>
        <taxon>Bombycinae</taxon>
        <taxon>Bombyx</taxon>
    </lineage>
</organism>
<dbReference type="SUPFAM" id="SSF48371">
    <property type="entry name" value="ARM repeat"/>
    <property type="match status" value="1"/>
</dbReference>
<feature type="region of interest" description="Disordered" evidence="2">
    <location>
        <begin position="1063"/>
        <end position="1254"/>
    </location>
</feature>
<reference evidence="6" key="1">
    <citation type="submission" date="2025-08" db="UniProtKB">
        <authorList>
            <consortium name="RefSeq"/>
        </authorList>
    </citation>
    <scope>IDENTIFICATION</scope>
    <source>
        <tissue evidence="6">Silk gland</tissue>
    </source>
</reference>
<feature type="compositionally biased region" description="Low complexity" evidence="2">
    <location>
        <begin position="1307"/>
        <end position="1332"/>
    </location>
</feature>
<dbReference type="GeneID" id="114251816"/>
<feature type="compositionally biased region" description="Pro residues" evidence="2">
    <location>
        <begin position="842"/>
        <end position="859"/>
    </location>
</feature>
<dbReference type="Proteomes" id="UP000504629">
    <property type="component" value="Unplaced"/>
</dbReference>
<dbReference type="PANTHER" id="PTHR46345">
    <property type="entry name" value="INVERTED FORMIN-2"/>
    <property type="match status" value="1"/>
</dbReference>
<keyword evidence="1" id="KW-0175">Coiled coil</keyword>
<dbReference type="PANTHER" id="PTHR46345:SF8">
    <property type="entry name" value="FORMIN 3, ISOFORM B"/>
    <property type="match status" value="1"/>
</dbReference>
<protein>
    <submittedName>
        <fullName evidence="6">Inverted formin-2</fullName>
    </submittedName>
</protein>
<feature type="region of interest" description="Disordered" evidence="2">
    <location>
        <begin position="1268"/>
        <end position="1400"/>
    </location>
</feature>
<dbReference type="GO" id="GO:0003779">
    <property type="term" value="F:actin binding"/>
    <property type="evidence" value="ECO:0007669"/>
    <property type="project" value="InterPro"/>
</dbReference>
<dbReference type="InterPro" id="IPR042201">
    <property type="entry name" value="FH2_Formin_sf"/>
</dbReference>
<dbReference type="InterPro" id="IPR010472">
    <property type="entry name" value="FH3_dom"/>
</dbReference>
<accession>A0A6J2KIX7</accession>
<evidence type="ECO:0000259" key="4">
    <source>
        <dbReference type="PROSITE" id="PS51444"/>
    </source>
</evidence>
<feature type="compositionally biased region" description="Basic and acidic residues" evidence="2">
    <location>
        <begin position="1275"/>
        <end position="1291"/>
    </location>
</feature>
<evidence type="ECO:0000256" key="2">
    <source>
        <dbReference type="SAM" id="MobiDB-lite"/>
    </source>
</evidence>
<dbReference type="InterPro" id="IPR016024">
    <property type="entry name" value="ARM-type_fold"/>
</dbReference>
<feature type="region of interest" description="Disordered" evidence="2">
    <location>
        <begin position="832"/>
        <end position="914"/>
    </location>
</feature>
<feature type="compositionally biased region" description="Basic and acidic residues" evidence="2">
    <location>
        <begin position="832"/>
        <end position="841"/>
    </location>
</feature>
<feature type="region of interest" description="Disordered" evidence="2">
    <location>
        <begin position="1003"/>
        <end position="1048"/>
    </location>
</feature>
<feature type="compositionally biased region" description="Low complexity" evidence="2">
    <location>
        <begin position="1349"/>
        <end position="1366"/>
    </location>
</feature>
<feature type="compositionally biased region" description="Pro residues" evidence="2">
    <location>
        <begin position="258"/>
        <end position="274"/>
    </location>
</feature>
<evidence type="ECO:0000259" key="3">
    <source>
        <dbReference type="PROSITE" id="PS51232"/>
    </source>
</evidence>
<dbReference type="Gene3D" id="1.10.238.150">
    <property type="entry name" value="Formin, FH3 diaphanous domain"/>
    <property type="match status" value="1"/>
</dbReference>
<dbReference type="Pfam" id="PF06367">
    <property type="entry name" value="Drf_FH3"/>
    <property type="match status" value="1"/>
</dbReference>
<feature type="compositionally biased region" description="Polar residues" evidence="2">
    <location>
        <begin position="245"/>
        <end position="255"/>
    </location>
</feature>
<keyword evidence="5" id="KW-1185">Reference proteome</keyword>
<feature type="region of interest" description="Disordered" evidence="2">
    <location>
        <begin position="376"/>
        <end position="404"/>
    </location>
</feature>
<dbReference type="PROSITE" id="PS51444">
    <property type="entry name" value="FH2"/>
    <property type="match status" value="1"/>
</dbReference>
<dbReference type="Pfam" id="PF02181">
    <property type="entry name" value="FH2"/>
    <property type="match status" value="1"/>
</dbReference>
<feature type="domain" description="GBD/FH3" evidence="3">
    <location>
        <begin position="1"/>
        <end position="221"/>
    </location>
</feature>
<dbReference type="InterPro" id="IPR011989">
    <property type="entry name" value="ARM-like"/>
</dbReference>
<sequence length="1400" mass="155787">MESRVGLDYIVEHAEYAAKLAAALSSPAAPVKKQVFELLSALCVYNSDGYARAVDTLERYKVLKNERYRLSVVVEELKNATSTEYKTALVAFINCLIISAPRLPDRTRVRNEFIGLGLLSVLNNLRHEASSQPDLSVQLDVFEEQRESDEAQGPGGINLNSHLDVFYAILKQVSDTPQEIPFLSILQHLLKIDPKEAVSDIVWDTAETLVHRATLLESREDAAKLLRAPSVQAKVGCTCQHRDSSSGARKQSLQRALSPPPPPPAPAPPPPCIPPPPAPMLPPPPPCGPPPPPVPPPLSAPSAPIPPAPVMDLKLPQQETPLPKTKMKTINWNKIPNSKVVGQNNIWSIVATSHKHSPKTELDWNEIEDLFCQQIQPTGSAGSSPRLGRSPICDASGEKKPRKESSEITLLDGKRSLNVNIFLKQFRSSNEDIIQLIREGSHDDIGTEKLRGLLKILPEIDECEMLKAFSGDVTKLGNAEKFLLQLIQVPNYKLRIECMLLKEEWPSTTGYLESAINAILVAGDDLMSSRALQEVLYIALIAGNFLNAGGYAGGAAGVKLSSLQKLQDIRANKPGITLMHYVALQAERKNKELTHFADDTRVLEEAAKASVEQLHNEIKTLETRIGVLKKDILLPTTQPDISRQMGEFLKVAEQEISVLNKDMEEVETLRKQLAEFFCEDSVSFKLEECFKIFVTFCTRFRAAAADNVRRRAHDEQAAARRRARDLSLATHKLKTSSSVCSTPVSDCESLMESLLLDIRNGLGRRSLRKPRDPSPSPDVTPTGSLRRRSRASPGDDEEGLLEFLKHSAPERALWGSLDRSWSRRGAVRGRLELPAEREREPPAVPPTSAPAAPPAPEPLTKPKEWRQKIESWLRANSQEEKKDADLRERARRLQANRRSLENDSESGTLEALPEGARADLRRALRTDVVSAIEAVEDVQPQTKDTRIPWRKIEENEEVRRLRRQRSRQQIESPQPLVSITEEEKRKLPDITITTVKDAKPEIAEKNDKIEIDSDNIETPPVQRKFFNPPPEKEPCRKFQTSLPTKNLNEKATAEMRDLCQEILGDGQFDRFSAARRTRRYKRNPDSSSPEDEKKPEPSELVAETQLMRPSKLEVQTSYPVEASPMPKPVEMVKDEKESRLKRWQDKLKSHSTEKTATKETKPYSRMRRQTSINQEDVQKAIRELKSPTESPTGVWSRNAYRKTVGSRVEKANERTTSPKIPKVKSEHELNDEGFEETQSLNSESASQGASSGCNVECDSPVPKITKLPVIPKKVPTKDMKVPPRTPIDPKRAVPKRTSSLRVERSTSRTSLRSSRSSLNSSVSVATVKKAPAPVKPAPKPIPKPIPRMPASRSSSSGSSVGAARPPLKTAAKTSGFMRPTQASKGRGSLTPQQVIRASVK</sequence>
<feature type="region of interest" description="Disordered" evidence="2">
    <location>
        <begin position="236"/>
        <end position="274"/>
    </location>
</feature>
<name>A0A6J2KIX7_BOMMA</name>
<feature type="region of interest" description="Disordered" evidence="2">
    <location>
        <begin position="764"/>
        <end position="797"/>
    </location>
</feature>
<feature type="compositionally biased region" description="Polar residues" evidence="2">
    <location>
        <begin position="1389"/>
        <end position="1400"/>
    </location>
</feature>
<dbReference type="PROSITE" id="PS51232">
    <property type="entry name" value="GBD_FH3"/>
    <property type="match status" value="1"/>
</dbReference>
<dbReference type="KEGG" id="bman:114251816"/>
<evidence type="ECO:0000313" key="6">
    <source>
        <dbReference type="RefSeq" id="XP_028042015.1"/>
    </source>
</evidence>
<feature type="compositionally biased region" description="Basic and acidic residues" evidence="2">
    <location>
        <begin position="1130"/>
        <end position="1162"/>
    </location>
</feature>
<dbReference type="CTD" id="3346238"/>
<dbReference type="OrthoDB" id="26518at2759"/>
<feature type="compositionally biased region" description="Basic and acidic residues" evidence="2">
    <location>
        <begin position="860"/>
        <end position="888"/>
    </location>
</feature>
<proteinExistence type="predicted"/>
<gene>
    <name evidence="6" type="primary">LOC114251816</name>
</gene>
<feature type="domain" description="FH2" evidence="4">
    <location>
        <begin position="317"/>
        <end position="726"/>
    </location>
</feature>
<evidence type="ECO:0000256" key="1">
    <source>
        <dbReference type="SAM" id="Coils"/>
    </source>
</evidence>
<dbReference type="InterPro" id="IPR015425">
    <property type="entry name" value="FH2_Formin"/>
</dbReference>
<dbReference type="Gene3D" id="1.20.58.2220">
    <property type="entry name" value="Formin, FH2 domain"/>
    <property type="match status" value="1"/>
</dbReference>
<dbReference type="SMART" id="SM00498">
    <property type="entry name" value="FH2"/>
    <property type="match status" value="1"/>
</dbReference>
<feature type="coiled-coil region" evidence="1">
    <location>
        <begin position="604"/>
        <end position="669"/>
    </location>
</feature>
<dbReference type="Gene3D" id="1.25.10.10">
    <property type="entry name" value="Leucine-rich Repeat Variant"/>
    <property type="match status" value="1"/>
</dbReference>
<feature type="compositionally biased region" description="Basic and acidic residues" evidence="2">
    <location>
        <begin position="1176"/>
        <end position="1186"/>
    </location>
</feature>
<dbReference type="InterPro" id="IPR014768">
    <property type="entry name" value="GBD/FH3_dom"/>
</dbReference>
<feature type="region of interest" description="Disordered" evidence="2">
    <location>
        <begin position="963"/>
        <end position="982"/>
    </location>
</feature>
<dbReference type="RefSeq" id="XP_028042015.1">
    <property type="nucleotide sequence ID" value="XM_028186214.1"/>
</dbReference>
<feature type="compositionally biased region" description="Pro residues" evidence="2">
    <location>
        <begin position="1333"/>
        <end position="1347"/>
    </location>
</feature>
<feature type="compositionally biased region" description="Polar residues" evidence="2">
    <location>
        <begin position="1236"/>
        <end position="1253"/>
    </location>
</feature>
<dbReference type="SMART" id="SM01139">
    <property type="entry name" value="Drf_FH3"/>
    <property type="match status" value="1"/>
</dbReference>
<evidence type="ECO:0000313" key="5">
    <source>
        <dbReference type="Proteomes" id="UP000504629"/>
    </source>
</evidence>
<dbReference type="SUPFAM" id="SSF101447">
    <property type="entry name" value="Formin homology 2 domain (FH2 domain)"/>
    <property type="match status" value="1"/>
</dbReference>